<comment type="caution">
    <text evidence="3">The sequence shown here is derived from an EMBL/GenBank/DDBJ whole genome shotgun (WGS) entry which is preliminary data.</text>
</comment>
<dbReference type="EMBL" id="BSTI01000003">
    <property type="protein sequence ID" value="GLY65033.1"/>
    <property type="molecule type" value="Genomic_DNA"/>
</dbReference>
<dbReference type="InterPro" id="IPR020904">
    <property type="entry name" value="Sc_DH/Rdtase_CS"/>
</dbReference>
<dbReference type="SUPFAM" id="SSF51735">
    <property type="entry name" value="NAD(P)-binding Rossmann-fold domains"/>
    <property type="match status" value="1"/>
</dbReference>
<protein>
    <submittedName>
        <fullName evidence="3">3-ketoacyl-ACP reductase</fullName>
    </submittedName>
</protein>
<comment type="similarity">
    <text evidence="1">Belongs to the short-chain dehydrogenases/reductases (SDR) family.</text>
</comment>
<organism evidence="3 4">
    <name type="scientific">Amycolatopsis taiwanensis</name>
    <dbReference type="NCBI Taxonomy" id="342230"/>
    <lineage>
        <taxon>Bacteria</taxon>
        <taxon>Bacillati</taxon>
        <taxon>Actinomycetota</taxon>
        <taxon>Actinomycetes</taxon>
        <taxon>Pseudonocardiales</taxon>
        <taxon>Pseudonocardiaceae</taxon>
        <taxon>Amycolatopsis</taxon>
    </lineage>
</organism>
<keyword evidence="4" id="KW-1185">Reference proteome</keyword>
<proteinExistence type="inferred from homology"/>
<dbReference type="Proteomes" id="UP001165136">
    <property type="component" value="Unassembled WGS sequence"/>
</dbReference>
<dbReference type="PANTHER" id="PTHR48107">
    <property type="entry name" value="NADPH-DEPENDENT ALDEHYDE REDUCTASE-LIKE PROTEIN, CHLOROPLASTIC-RELATED"/>
    <property type="match status" value="1"/>
</dbReference>
<dbReference type="AlphaFoldDB" id="A0A9W6VBJ1"/>
<evidence type="ECO:0000313" key="3">
    <source>
        <dbReference type="EMBL" id="GLY65033.1"/>
    </source>
</evidence>
<dbReference type="NCBIfam" id="NF009389">
    <property type="entry name" value="PRK12748.1"/>
    <property type="match status" value="1"/>
</dbReference>
<gene>
    <name evidence="3" type="primary">fabG</name>
    <name evidence="3" type="ORF">Atai01_16520</name>
</gene>
<accession>A0A9W6VBJ1</accession>
<evidence type="ECO:0000313" key="4">
    <source>
        <dbReference type="Proteomes" id="UP001165136"/>
    </source>
</evidence>
<dbReference type="InterPro" id="IPR036291">
    <property type="entry name" value="NAD(P)-bd_dom_sf"/>
</dbReference>
<dbReference type="InterPro" id="IPR002347">
    <property type="entry name" value="SDR_fam"/>
</dbReference>
<reference evidence="3" key="1">
    <citation type="submission" date="2023-03" db="EMBL/GenBank/DDBJ databases">
        <title>Amycolatopsis taiwanensis NBRC 103393.</title>
        <authorList>
            <person name="Ichikawa N."/>
            <person name="Sato H."/>
            <person name="Tonouchi N."/>
        </authorList>
    </citation>
    <scope>NUCLEOTIDE SEQUENCE</scope>
    <source>
        <strain evidence="3">NBRC 103393</strain>
    </source>
</reference>
<dbReference type="Gene3D" id="3.40.50.720">
    <property type="entry name" value="NAD(P)-binding Rossmann-like Domain"/>
    <property type="match status" value="1"/>
</dbReference>
<evidence type="ECO:0000256" key="1">
    <source>
        <dbReference type="ARBA" id="ARBA00006484"/>
    </source>
</evidence>
<keyword evidence="2" id="KW-0560">Oxidoreductase</keyword>
<name>A0A9W6VBJ1_9PSEU</name>
<dbReference type="Pfam" id="PF13561">
    <property type="entry name" value="adh_short_C2"/>
    <property type="match status" value="1"/>
</dbReference>
<dbReference type="PROSITE" id="PS00061">
    <property type="entry name" value="ADH_SHORT"/>
    <property type="match status" value="1"/>
</dbReference>
<dbReference type="PANTHER" id="PTHR48107:SF7">
    <property type="entry name" value="RE15974P"/>
    <property type="match status" value="1"/>
</dbReference>
<dbReference type="GO" id="GO:0016614">
    <property type="term" value="F:oxidoreductase activity, acting on CH-OH group of donors"/>
    <property type="evidence" value="ECO:0007669"/>
    <property type="project" value="UniProtKB-ARBA"/>
</dbReference>
<evidence type="ECO:0000256" key="2">
    <source>
        <dbReference type="ARBA" id="ARBA00023002"/>
    </source>
</evidence>
<dbReference type="PRINTS" id="PR00081">
    <property type="entry name" value="GDHRDH"/>
</dbReference>
<sequence>MAVVTGVSRRAGIGFAVAADLLAAGASVLVHSWSPHDAEQPWGADPGGDAGIVEALGGEGPRLRQVAADFADPSAPGRVVAAAVAAFGAVDVVVANHARSSNQTLAEVTAAELDLTWAVNARASVLLAQAFAAAHDDERAGGRIILFTSGQHLAPMSQEVPYAVSKGAIHQMTLTLSDALVDRGITVNTVNPGPVDTGWADPDLAERVGRALPAGRWGRPEEVARLVRWLVSEDSQWITGQIINAEGGFRRWVM</sequence>